<evidence type="ECO:0000313" key="1">
    <source>
        <dbReference type="EMBL" id="KAJ0042343.1"/>
    </source>
</evidence>
<gene>
    <name evidence="1" type="ORF">Pint_17274</name>
</gene>
<dbReference type="Proteomes" id="UP001163603">
    <property type="component" value="Chromosome 4"/>
</dbReference>
<comment type="caution">
    <text evidence="1">The sequence shown here is derived from an EMBL/GenBank/DDBJ whole genome shotgun (WGS) entry which is preliminary data.</text>
</comment>
<organism evidence="1 2">
    <name type="scientific">Pistacia integerrima</name>
    <dbReference type="NCBI Taxonomy" id="434235"/>
    <lineage>
        <taxon>Eukaryota</taxon>
        <taxon>Viridiplantae</taxon>
        <taxon>Streptophyta</taxon>
        <taxon>Embryophyta</taxon>
        <taxon>Tracheophyta</taxon>
        <taxon>Spermatophyta</taxon>
        <taxon>Magnoliopsida</taxon>
        <taxon>eudicotyledons</taxon>
        <taxon>Gunneridae</taxon>
        <taxon>Pentapetalae</taxon>
        <taxon>rosids</taxon>
        <taxon>malvids</taxon>
        <taxon>Sapindales</taxon>
        <taxon>Anacardiaceae</taxon>
        <taxon>Pistacia</taxon>
    </lineage>
</organism>
<protein>
    <submittedName>
        <fullName evidence="1">Uncharacterized protein</fullName>
    </submittedName>
</protein>
<sequence length="87" mass="9688">MGNVITSLKRKRSYTDREISIRGSDSNINSRNGSISRQASTSVTVSGSGSCNEDQKKKRKKGNGIKNKYSFIPDNFKTLEEVHNSFT</sequence>
<keyword evidence="2" id="KW-1185">Reference proteome</keyword>
<accession>A0ACC0YUQ0</accession>
<dbReference type="EMBL" id="CM047739">
    <property type="protein sequence ID" value="KAJ0042343.1"/>
    <property type="molecule type" value="Genomic_DNA"/>
</dbReference>
<reference evidence="2" key="1">
    <citation type="journal article" date="2023" name="G3 (Bethesda)">
        <title>Genome assembly and association tests identify interacting loci associated with vigor, precocity, and sex in interspecific pistachio rootstocks.</title>
        <authorList>
            <person name="Palmer W."/>
            <person name="Jacygrad E."/>
            <person name="Sagayaradj S."/>
            <person name="Cavanaugh K."/>
            <person name="Han R."/>
            <person name="Bertier L."/>
            <person name="Beede B."/>
            <person name="Kafkas S."/>
            <person name="Golino D."/>
            <person name="Preece J."/>
            <person name="Michelmore R."/>
        </authorList>
    </citation>
    <scope>NUCLEOTIDE SEQUENCE [LARGE SCALE GENOMIC DNA]</scope>
</reference>
<evidence type="ECO:0000313" key="2">
    <source>
        <dbReference type="Proteomes" id="UP001163603"/>
    </source>
</evidence>
<proteinExistence type="predicted"/>
<name>A0ACC0YUQ0_9ROSI</name>